<dbReference type="Proteomes" id="UP001150925">
    <property type="component" value="Unassembled WGS sequence"/>
</dbReference>
<dbReference type="InterPro" id="IPR028591">
    <property type="entry name" value="DIS3L2"/>
</dbReference>
<dbReference type="GO" id="GO:0000932">
    <property type="term" value="C:P-body"/>
    <property type="evidence" value="ECO:0007669"/>
    <property type="project" value="UniProtKB-SubCell"/>
</dbReference>
<evidence type="ECO:0000256" key="5">
    <source>
        <dbReference type="ARBA" id="ARBA00022839"/>
    </source>
</evidence>
<evidence type="ECO:0000313" key="12">
    <source>
        <dbReference type="Proteomes" id="UP001150925"/>
    </source>
</evidence>
<comment type="subcellular location">
    <subcellularLocation>
        <location evidence="8">Cytoplasm</location>
    </subcellularLocation>
    <subcellularLocation>
        <location evidence="8">Cytoplasm</location>
        <location evidence="8">P-body</location>
    </subcellularLocation>
</comment>
<feature type="binding site" evidence="8">
    <location>
        <position position="606"/>
    </location>
    <ligand>
        <name>Mg(2+)</name>
        <dbReference type="ChEBI" id="CHEBI:18420"/>
    </ligand>
</feature>
<reference evidence="11" key="1">
    <citation type="submission" date="2022-07" db="EMBL/GenBank/DDBJ databases">
        <title>Phylogenomic reconstructions and comparative analyses of Kickxellomycotina fungi.</title>
        <authorList>
            <person name="Reynolds N.K."/>
            <person name="Stajich J.E."/>
            <person name="Barry K."/>
            <person name="Grigoriev I.V."/>
            <person name="Crous P."/>
            <person name="Smith M.E."/>
        </authorList>
    </citation>
    <scope>NUCLEOTIDE SEQUENCE</scope>
    <source>
        <strain evidence="11">RSA 1196</strain>
    </source>
</reference>
<keyword evidence="1 8" id="KW-0963">Cytoplasm</keyword>
<dbReference type="HAMAP" id="MF_03045">
    <property type="entry name" value="DIS3L2"/>
    <property type="match status" value="1"/>
</dbReference>
<keyword evidence="3 8" id="KW-0479">Metal-binding</keyword>
<comment type="similarity">
    <text evidence="8">Belongs to the RNR ribonuclease family. DIS3L2 subfamily.</text>
</comment>
<dbReference type="InterPro" id="IPR001900">
    <property type="entry name" value="RNase_II/R"/>
</dbReference>
<dbReference type="SMART" id="SM00955">
    <property type="entry name" value="RNB"/>
    <property type="match status" value="1"/>
</dbReference>
<dbReference type="OrthoDB" id="372421at2759"/>
<dbReference type="GO" id="GO:0003723">
    <property type="term" value="F:RNA binding"/>
    <property type="evidence" value="ECO:0007669"/>
    <property type="project" value="UniProtKB-KW"/>
</dbReference>
<evidence type="ECO:0000256" key="9">
    <source>
        <dbReference type="SAM" id="MobiDB-lite"/>
    </source>
</evidence>
<dbReference type="Gene3D" id="2.40.50.690">
    <property type="match status" value="1"/>
</dbReference>
<evidence type="ECO:0000256" key="3">
    <source>
        <dbReference type="ARBA" id="ARBA00022723"/>
    </source>
</evidence>
<proteinExistence type="inferred from homology"/>
<evidence type="ECO:0000256" key="2">
    <source>
        <dbReference type="ARBA" id="ARBA00022722"/>
    </source>
</evidence>
<dbReference type="Pfam" id="PF00773">
    <property type="entry name" value="RNB"/>
    <property type="match status" value="1"/>
</dbReference>
<comment type="cofactor">
    <cofactor evidence="8">
        <name>Mg(2+)</name>
        <dbReference type="ChEBI" id="CHEBI:18420"/>
    </cofactor>
    <cofactor evidence="8">
        <name>Mn(2+)</name>
        <dbReference type="ChEBI" id="CHEBI:29035"/>
    </cofactor>
</comment>
<evidence type="ECO:0000313" key="11">
    <source>
        <dbReference type="EMBL" id="KAJ1968001.1"/>
    </source>
</evidence>
<dbReference type="AlphaFoldDB" id="A0A9W8ASE2"/>
<dbReference type="EC" id="3.1.13.-" evidence="8"/>
<dbReference type="GO" id="GO:1990074">
    <property type="term" value="P:polyuridylation-dependent mRNA catabolic process"/>
    <property type="evidence" value="ECO:0007669"/>
    <property type="project" value="UniProtKB-UniRule"/>
</dbReference>
<dbReference type="Pfam" id="PF17216">
    <property type="entry name" value="Rrp44_CSD1"/>
    <property type="match status" value="1"/>
</dbReference>
<keyword evidence="8" id="KW-0464">Manganese</keyword>
<feature type="site" description="Important for catalytic activity" evidence="8">
    <location>
        <position position="614"/>
    </location>
</feature>
<dbReference type="SUPFAM" id="SSF50249">
    <property type="entry name" value="Nucleic acid-binding proteins"/>
    <property type="match status" value="2"/>
</dbReference>
<feature type="region of interest" description="Disordered" evidence="9">
    <location>
        <begin position="197"/>
        <end position="311"/>
    </location>
</feature>
<protein>
    <recommendedName>
        <fullName evidence="8">DIS3-like exonuclease 2</fullName>
        <ecNumber evidence="8">3.1.13.-</ecNumber>
    </recommendedName>
</protein>
<dbReference type="Gene3D" id="2.40.50.700">
    <property type="match status" value="1"/>
</dbReference>
<dbReference type="PROSITE" id="PS01175">
    <property type="entry name" value="RIBONUCLEASE_II"/>
    <property type="match status" value="1"/>
</dbReference>
<gene>
    <name evidence="11" type="ORF">IWQ62_001510</name>
</gene>
<dbReference type="GO" id="GO:0046872">
    <property type="term" value="F:metal ion binding"/>
    <property type="evidence" value="ECO:0007669"/>
    <property type="project" value="UniProtKB-KW"/>
</dbReference>
<dbReference type="PANTHER" id="PTHR23355">
    <property type="entry name" value="RIBONUCLEASE"/>
    <property type="match status" value="1"/>
</dbReference>
<dbReference type="PANTHER" id="PTHR23355:SF9">
    <property type="entry name" value="DIS3-LIKE EXONUCLEASE 2"/>
    <property type="match status" value="1"/>
</dbReference>
<accession>A0A9W8ASE2</accession>
<keyword evidence="2 8" id="KW-0540">Nuclease</keyword>
<dbReference type="Pfam" id="PF17849">
    <property type="entry name" value="OB_Dis3"/>
    <property type="match status" value="1"/>
</dbReference>
<feature type="domain" description="RNB" evidence="10">
    <location>
        <begin position="594"/>
        <end position="932"/>
    </location>
</feature>
<dbReference type="GO" id="GO:0000175">
    <property type="term" value="F:3'-5'-RNA exonuclease activity"/>
    <property type="evidence" value="ECO:0007669"/>
    <property type="project" value="UniProtKB-UniRule"/>
</dbReference>
<dbReference type="InterPro" id="IPR022966">
    <property type="entry name" value="RNase_II/R_CS"/>
</dbReference>
<evidence type="ECO:0000256" key="1">
    <source>
        <dbReference type="ARBA" id="ARBA00022490"/>
    </source>
</evidence>
<keyword evidence="5 8" id="KW-0269">Exonuclease</keyword>
<feature type="compositionally biased region" description="Basic residues" evidence="9">
    <location>
        <begin position="47"/>
        <end position="56"/>
    </location>
</feature>
<keyword evidence="6 8" id="KW-0460">Magnesium</keyword>
<name>A0A9W8ASE2_9FUNG</name>
<dbReference type="InterPro" id="IPR041505">
    <property type="entry name" value="Dis3_CSD2"/>
</dbReference>
<feature type="region of interest" description="Disordered" evidence="9">
    <location>
        <begin position="40"/>
        <end position="164"/>
    </location>
</feature>
<dbReference type="GO" id="GO:0000956">
    <property type="term" value="P:nuclear-transcribed mRNA catabolic process"/>
    <property type="evidence" value="ECO:0007669"/>
    <property type="project" value="UniProtKB-UniRule"/>
</dbReference>
<feature type="compositionally biased region" description="Basic residues" evidence="9">
    <location>
        <begin position="201"/>
        <end position="212"/>
    </location>
</feature>
<comment type="caution">
    <text evidence="11">The sequence shown here is derived from an EMBL/GenBank/DDBJ whole genome shotgun (WGS) entry which is preliminary data.</text>
</comment>
<dbReference type="InterPro" id="IPR050180">
    <property type="entry name" value="RNR_Ribonuclease"/>
</dbReference>
<keyword evidence="4 8" id="KW-0378">Hydrolase</keyword>
<evidence type="ECO:0000259" key="10">
    <source>
        <dbReference type="SMART" id="SM00955"/>
    </source>
</evidence>
<organism evidence="11 12">
    <name type="scientific">Dispira parvispora</name>
    <dbReference type="NCBI Taxonomy" id="1520584"/>
    <lineage>
        <taxon>Eukaryota</taxon>
        <taxon>Fungi</taxon>
        <taxon>Fungi incertae sedis</taxon>
        <taxon>Zoopagomycota</taxon>
        <taxon>Kickxellomycotina</taxon>
        <taxon>Dimargaritomycetes</taxon>
        <taxon>Dimargaritales</taxon>
        <taxon>Dimargaritaceae</taxon>
        <taxon>Dispira</taxon>
    </lineage>
</organism>
<feature type="region of interest" description="Disordered" evidence="9">
    <location>
        <begin position="379"/>
        <end position="444"/>
    </location>
</feature>
<evidence type="ECO:0000256" key="6">
    <source>
        <dbReference type="ARBA" id="ARBA00022842"/>
    </source>
</evidence>
<dbReference type="InterPro" id="IPR033771">
    <property type="entry name" value="Rrp44_CSD1"/>
</dbReference>
<dbReference type="InterPro" id="IPR012340">
    <property type="entry name" value="NA-bd_OB-fold"/>
</dbReference>
<comment type="function">
    <text evidence="8">3'-5'-exoribonuclease that specifically recognizes RNAs polyuridylated at their 3' end and mediates their degradation. Component of an exosome-independent RNA degradation pathway that mediates degradation of cytoplasmic mRNAs that have been deadenylated and subsequently uridylated at their 3'.</text>
</comment>
<keyword evidence="7 8" id="KW-0694">RNA-binding</keyword>
<feature type="compositionally biased region" description="Polar residues" evidence="9">
    <location>
        <begin position="397"/>
        <end position="420"/>
    </location>
</feature>
<feature type="compositionally biased region" description="Polar residues" evidence="9">
    <location>
        <begin position="1084"/>
        <end position="1093"/>
    </location>
</feature>
<evidence type="ECO:0000256" key="4">
    <source>
        <dbReference type="ARBA" id="ARBA00022801"/>
    </source>
</evidence>
<feature type="region of interest" description="Disordered" evidence="9">
    <location>
        <begin position="1083"/>
        <end position="1107"/>
    </location>
</feature>
<evidence type="ECO:0000256" key="8">
    <source>
        <dbReference type="HAMAP-Rule" id="MF_03045"/>
    </source>
</evidence>
<feature type="binding site" evidence="8">
    <location>
        <position position="615"/>
    </location>
    <ligand>
        <name>Mg(2+)</name>
        <dbReference type="ChEBI" id="CHEBI:18420"/>
    </ligand>
</feature>
<feature type="region of interest" description="Disordered" evidence="9">
    <location>
        <begin position="1040"/>
        <end position="1063"/>
    </location>
</feature>
<evidence type="ECO:0000256" key="7">
    <source>
        <dbReference type="ARBA" id="ARBA00022884"/>
    </source>
</evidence>
<dbReference type="EMBL" id="JANBPY010000246">
    <property type="protein sequence ID" value="KAJ1968001.1"/>
    <property type="molecule type" value="Genomic_DNA"/>
</dbReference>
<sequence length="1162" mass="129148">MSTHSKRTATDEVPEHSHLVVAEGKQLHIPVVDFYHLTTSAEPGRNTNHRKTKKQPSKFTPRVEAAHVNFSKLPFPPSKPPRRLVDPHPRHANKPGKYSQVPGHYTKSGRVVEVVTDGATNSKRIGTNNRQSRTGKTTPIPSGQEGPSRTSKTRSNRVASDTLTEIPKKTKVKAAGSKARPAVKNTAPIAPKTCTAVPKQGKVKATKAKRKQATAATKKPLPTPAVDTSKYPVPTLKCEPPQSGGKGILGKHQDSSVKHVQTKDKQIPASKPNPNKGSSGPKIDSQPPSSQAAHDKPKTKSRLGYKEYLSPKQVRHGLEQGTLYRGVVRINKNNTIEAYATCDGLTQDVFIYGRHARNRALHGDKVIVALVDSKAVMMERRSKRRRGGRGQAEKSEAGSTPAQPVVDSNANQTTTENKSNGVDKHNNTDQVESESDSSTVNQTKEPEKLCGEIVYIEPSDKPRYICGVLQPTGKQKKGKSDQAMASPTITSVQLVPDDLRMPLVTIHNFDRFPNIAEDIQRGTLFQVRITKWSINGYYPMGVIEKRLGQRGELDVEIEGLLVDNNVPHTPFPPSVEDCLPQLPWSIPAEELVRRRDLRNECIFTIDPATAKDLDDAVSCRALPNGNFEVGVHIADVSHFVHPNTALDKEAQERATTVYLTDKAIPMLPRVLCEELCSLQPGVDRLAFSVIWEMTPRARVVNVWFGRTVINSCCQLAYEQAQVVVEGQSLPPTSTIMRHTRRTVEETIRSLFGLSTQLRDRRFAGGALSITSIKLHFDLDSQGQPIGCKPYDIKDSNRLIEEFMLLANMSVAEKLVTGLPDLALLRCHPKPIHRSLKQFRELVQTLGYQVDISTAGTLHRSLTSIDDPVHQTLLQYLAVKPMCRALYFCTGQQEVDQFSHYALNVPLYTHFTSPIRRYADVMVHRMLDHLLSNPEQPLPWESTTIHNIALHCNDRKHSARLAQDRSSKVYLIQYLQRLIREQNGEPVRCQAYVLQASQASGEILVWEYGIEEQIFWKKLTGAKYEYQKSHHRCFIDWSSKPTKNSKVPTNSSQSNANGENGAESTCQELVNGLQNLDLDRVDQPVSGQKLSGESNGKRSRSAKSLGGIKAMTDPSGQDFIKSHKLNPKFTQEISLFSVVPVTLEVNIVRGVPSINVQLVNPFQ</sequence>
<feature type="compositionally biased region" description="Basic and acidic residues" evidence="9">
    <location>
        <begin position="251"/>
        <end position="266"/>
    </location>
</feature>
<keyword evidence="12" id="KW-1185">Reference proteome</keyword>
<feature type="compositionally biased region" description="Polar residues" evidence="9">
    <location>
        <begin position="118"/>
        <end position="150"/>
    </location>
</feature>